<dbReference type="InterPro" id="IPR029061">
    <property type="entry name" value="THDP-binding"/>
</dbReference>
<reference evidence="7 8" key="1">
    <citation type="journal article" date="2011" name="BMC Genomics">
        <title>Insight into cross-talk between intra-amoebal pathogens.</title>
        <authorList>
            <person name="Gimenez G."/>
            <person name="Bertelli C."/>
            <person name="Moliner C."/>
            <person name="Robert C."/>
            <person name="Raoult D."/>
            <person name="Fournier P.E."/>
            <person name="Greub G."/>
        </authorList>
    </citation>
    <scope>NUCLEOTIDE SEQUENCE [LARGE SCALE GENOMIC DNA]</scope>
    <source>
        <strain evidence="7 8">LLAP12</strain>
    </source>
</reference>
<evidence type="ECO:0000313" key="8">
    <source>
        <dbReference type="Proteomes" id="UP000002770"/>
    </source>
</evidence>
<dbReference type="SUPFAM" id="SSF52467">
    <property type="entry name" value="DHS-like NAD/FAD-binding domain"/>
    <property type="match status" value="1"/>
</dbReference>
<keyword evidence="2 3" id="KW-0786">Thiamine pyrophosphate</keyword>
<dbReference type="Gene3D" id="3.40.50.1220">
    <property type="entry name" value="TPP-binding domain"/>
    <property type="match status" value="1"/>
</dbReference>
<name>G9ENB6_9GAMM</name>
<evidence type="ECO:0000256" key="2">
    <source>
        <dbReference type="ARBA" id="ARBA00023052"/>
    </source>
</evidence>
<dbReference type="GO" id="GO:0009097">
    <property type="term" value="P:isoleucine biosynthetic process"/>
    <property type="evidence" value="ECO:0007669"/>
    <property type="project" value="TreeGrafter"/>
</dbReference>
<dbReference type="Gene3D" id="3.40.50.970">
    <property type="match status" value="2"/>
</dbReference>
<dbReference type="Proteomes" id="UP000002770">
    <property type="component" value="Unassembled WGS sequence"/>
</dbReference>
<evidence type="ECO:0000256" key="1">
    <source>
        <dbReference type="ARBA" id="ARBA00007812"/>
    </source>
</evidence>
<feature type="domain" description="Thiamine pyrophosphate enzyme N-terminal TPP-binding" evidence="6">
    <location>
        <begin position="11"/>
        <end position="134"/>
    </location>
</feature>
<dbReference type="HOGENOM" id="CLU_013748_1_3_6"/>
<dbReference type="GO" id="GO:0000287">
    <property type="term" value="F:magnesium ion binding"/>
    <property type="evidence" value="ECO:0007669"/>
    <property type="project" value="InterPro"/>
</dbReference>
<dbReference type="GO" id="GO:0003984">
    <property type="term" value="F:acetolactate synthase activity"/>
    <property type="evidence" value="ECO:0007669"/>
    <property type="project" value="TreeGrafter"/>
</dbReference>
<gene>
    <name evidence="7" type="ORF">LDG_6738</name>
</gene>
<evidence type="ECO:0000259" key="4">
    <source>
        <dbReference type="Pfam" id="PF00205"/>
    </source>
</evidence>
<dbReference type="STRING" id="658187.LDG_6738"/>
<proteinExistence type="inferred from homology"/>
<dbReference type="InterPro" id="IPR045229">
    <property type="entry name" value="TPP_enz"/>
</dbReference>
<keyword evidence="8" id="KW-1185">Reference proteome</keyword>
<dbReference type="PANTHER" id="PTHR18968:SF142">
    <property type="entry name" value="ACETOLACTATE SYNTHASE"/>
    <property type="match status" value="1"/>
</dbReference>
<dbReference type="GO" id="GO:0050660">
    <property type="term" value="F:flavin adenine dinucleotide binding"/>
    <property type="evidence" value="ECO:0007669"/>
    <property type="project" value="TreeGrafter"/>
</dbReference>
<dbReference type="InterPro" id="IPR029035">
    <property type="entry name" value="DHS-like_NAD/FAD-binding_dom"/>
</dbReference>
<dbReference type="SUPFAM" id="SSF52518">
    <property type="entry name" value="Thiamin diphosphate-binding fold (THDP-binding)"/>
    <property type="match status" value="2"/>
</dbReference>
<organism evidence="7 8">
    <name type="scientific">Legionella drancourtii LLAP12</name>
    <dbReference type="NCBI Taxonomy" id="658187"/>
    <lineage>
        <taxon>Bacteria</taxon>
        <taxon>Pseudomonadati</taxon>
        <taxon>Pseudomonadota</taxon>
        <taxon>Gammaproteobacteria</taxon>
        <taxon>Legionellales</taxon>
        <taxon>Legionellaceae</taxon>
        <taxon>Legionella</taxon>
    </lineage>
</organism>
<protein>
    <recommendedName>
        <fullName evidence="9">Acetolactate synthase</fullName>
    </recommendedName>
</protein>
<evidence type="ECO:0000259" key="6">
    <source>
        <dbReference type="Pfam" id="PF02776"/>
    </source>
</evidence>
<evidence type="ECO:0000256" key="3">
    <source>
        <dbReference type="RuleBase" id="RU362132"/>
    </source>
</evidence>
<evidence type="ECO:0000313" key="7">
    <source>
        <dbReference type="EMBL" id="EHL31277.1"/>
    </source>
</evidence>
<accession>G9ENB6</accession>
<dbReference type="InterPro" id="IPR012001">
    <property type="entry name" value="Thiamin_PyroP_enz_TPP-bd_dom"/>
</dbReference>
<dbReference type="Pfam" id="PF00205">
    <property type="entry name" value="TPP_enzyme_M"/>
    <property type="match status" value="1"/>
</dbReference>
<dbReference type="RefSeq" id="WP_006870668.1">
    <property type="nucleotide sequence ID" value="NZ_JH413817.1"/>
</dbReference>
<dbReference type="eggNOG" id="COG0028">
    <property type="taxonomic scope" value="Bacteria"/>
</dbReference>
<dbReference type="FunCoup" id="G9ENB6">
    <property type="interactions" value="520"/>
</dbReference>
<dbReference type="GO" id="GO:0009099">
    <property type="term" value="P:L-valine biosynthetic process"/>
    <property type="evidence" value="ECO:0007669"/>
    <property type="project" value="TreeGrafter"/>
</dbReference>
<evidence type="ECO:0008006" key="9">
    <source>
        <dbReference type="Google" id="ProtNLM"/>
    </source>
</evidence>
<dbReference type="Pfam" id="PF02775">
    <property type="entry name" value="TPP_enzyme_C"/>
    <property type="match status" value="1"/>
</dbReference>
<dbReference type="CDD" id="cd07035">
    <property type="entry name" value="TPP_PYR_POX_like"/>
    <property type="match status" value="1"/>
</dbReference>
<dbReference type="InterPro" id="IPR012000">
    <property type="entry name" value="Thiamin_PyroP_enz_cen_dom"/>
</dbReference>
<comment type="similarity">
    <text evidence="1 3">Belongs to the TPP enzyme family.</text>
</comment>
<dbReference type="EMBL" id="JH413817">
    <property type="protein sequence ID" value="EHL31277.1"/>
    <property type="molecule type" value="Genomic_DNA"/>
</dbReference>
<feature type="domain" description="Thiamine pyrophosphate enzyme TPP-binding" evidence="5">
    <location>
        <begin position="402"/>
        <end position="550"/>
    </location>
</feature>
<feature type="domain" description="Thiamine pyrophosphate enzyme central" evidence="4">
    <location>
        <begin position="215"/>
        <end position="342"/>
    </location>
</feature>
<dbReference type="AlphaFoldDB" id="G9ENB6"/>
<dbReference type="GO" id="GO:0030976">
    <property type="term" value="F:thiamine pyrophosphate binding"/>
    <property type="evidence" value="ECO:0007669"/>
    <property type="project" value="InterPro"/>
</dbReference>
<sequence length="589" mass="65785">MQNSEGRSLIKASDAVARLLAHKKIFVGFELIGGMITHLVDSINNLAMTKLVSVHHEQGAAFAAGGVARATNNEIMGLALGTSGPGATNLVTGIADCWFDNIPCLFLTGQVNTSESRGDKKIKQQGFQELDIISIVCSITKYAKKIECVEQFLPELDKAIDLARNGRPGPVLLDIPMNIQRELIDEQILLTLLEKEEPKPFFSNEAKIITPNIQKKLRMADKPLVLLGGGAVNDPQFHDFIKKLNTMNIPYAASLKGSEKITEAAPYLGMIGAYGTRVANYALQNCDLLLVIGSRLDVRQTGADCQDFSRKAYVIQIDIDEHQLNNRIKADESFCLDVHSFYKEFSREKYNKENHNSWVNHLLEKKKNLFINEYQEIKLNPFVLFNLMNQRLKNKEVQFVCDVGNNQMWAAHTLRHSEGQKTHHSGGLGAMGFAIPTSIGVHLGSQKPVISFSGDGGAQLNIQELDIIAREKLPILTIILNNKALGMVKNFQDLYFAGRNRSTYWKSYSSDFVKLGQGYNMHALHINSLEEFNNALELFLQTLNPLLIEINIEEVNECRPRLAFGDKLDNQSPKLEFGEQHKVLAGAYE</sequence>
<dbReference type="Pfam" id="PF02776">
    <property type="entry name" value="TPP_enzyme_N"/>
    <property type="match status" value="1"/>
</dbReference>
<dbReference type="InParanoid" id="G9ENB6"/>
<dbReference type="GO" id="GO:0005948">
    <property type="term" value="C:acetolactate synthase complex"/>
    <property type="evidence" value="ECO:0007669"/>
    <property type="project" value="TreeGrafter"/>
</dbReference>
<dbReference type="InterPro" id="IPR011766">
    <property type="entry name" value="TPP_enzyme_TPP-bd"/>
</dbReference>
<dbReference type="PANTHER" id="PTHR18968">
    <property type="entry name" value="THIAMINE PYROPHOSPHATE ENZYMES"/>
    <property type="match status" value="1"/>
</dbReference>
<dbReference type="FunFam" id="3.40.50.970:FF:000007">
    <property type="entry name" value="Acetolactate synthase"/>
    <property type="match status" value="1"/>
</dbReference>
<evidence type="ECO:0000259" key="5">
    <source>
        <dbReference type="Pfam" id="PF02775"/>
    </source>
</evidence>